<dbReference type="eggNOG" id="ENOG5032YDB">
    <property type="taxonomic scope" value="Bacteria"/>
</dbReference>
<dbReference type="EMBL" id="CP002209">
    <property type="protein sequence ID" value="ADN77382.1"/>
    <property type="molecule type" value="Genomic_DNA"/>
</dbReference>
<dbReference type="OrthoDB" id="7021410at2"/>
<dbReference type="GeneID" id="67183400"/>
<keyword evidence="1" id="KW-1133">Transmembrane helix</keyword>
<keyword evidence="3" id="KW-1185">Reference proteome</keyword>
<dbReference type="KEGG" id="fbl:Fbal_3183"/>
<reference evidence="2 3" key="1">
    <citation type="journal article" date="2010" name="Stand. Genomic Sci.">
        <title>Complete genome sequence of Ferrimonas balearica type strain (PAT).</title>
        <authorList>
            <person name="Nolan M."/>
            <person name="Sikorski J."/>
            <person name="Davenport K."/>
            <person name="Lucas S."/>
            <person name="Glavina Del Rio T."/>
            <person name="Tice H."/>
            <person name="Cheng J."/>
            <person name="Goodwin L."/>
            <person name="Pitluck S."/>
            <person name="Liolios K."/>
            <person name="Ivanova N."/>
            <person name="Mavromatis K."/>
            <person name="Ovchinnikova G."/>
            <person name="Pati A."/>
            <person name="Chen A."/>
            <person name="Palaniappan K."/>
            <person name="Land M."/>
            <person name="Hauser L."/>
            <person name="Chang Y."/>
            <person name="Jeffries C."/>
            <person name="Tapia R."/>
            <person name="Brettin T."/>
            <person name="Detter J."/>
            <person name="Han C."/>
            <person name="Yasawong M."/>
            <person name="Rohde M."/>
            <person name="Tindall B."/>
            <person name="Goker M."/>
            <person name="Woyke T."/>
            <person name="Bristow J."/>
            <person name="Eisen J."/>
            <person name="Markowitz V."/>
            <person name="Hugenholtz P."/>
            <person name="Kyrpides N."/>
            <person name="Klenk H."/>
            <person name="Lapidus A."/>
        </authorList>
    </citation>
    <scope>NUCLEOTIDE SEQUENCE [LARGE SCALE GENOMIC DNA]</scope>
    <source>
        <strain evidence="3">DSM 9799 / CCM 4581 / KCTC 23876 / PAT</strain>
    </source>
</reference>
<dbReference type="HOGENOM" id="CLU_119061_0_0_6"/>
<protein>
    <recommendedName>
        <fullName evidence="4">DUF2937 domain-containing protein</fullName>
    </recommendedName>
</protein>
<dbReference type="Pfam" id="PF11157">
    <property type="entry name" value="DUF2937"/>
    <property type="match status" value="1"/>
</dbReference>
<proteinExistence type="predicted"/>
<dbReference type="Proteomes" id="UP000006683">
    <property type="component" value="Chromosome"/>
</dbReference>
<feature type="transmembrane region" description="Helical" evidence="1">
    <location>
        <begin position="134"/>
        <end position="157"/>
    </location>
</feature>
<evidence type="ECO:0008006" key="4">
    <source>
        <dbReference type="Google" id="ProtNLM"/>
    </source>
</evidence>
<accession>E1SV82</accession>
<dbReference type="InterPro" id="IPR022584">
    <property type="entry name" value="DUF2937"/>
</dbReference>
<name>E1SV82_FERBD</name>
<dbReference type="PIRSF" id="PIRSF029393">
    <property type="entry name" value="UCP029393"/>
    <property type="match status" value="1"/>
</dbReference>
<keyword evidence="1" id="KW-0472">Membrane</keyword>
<sequence length="166" mass="18938">MFKDYARLTVFFCCVLIGVQIPGVLKFYQQRVEAHLSEAQQALGGFEQTAQRHFDGDIQALVAHYRRSPDPVFQQDADSVAAIVERVDLLRQEWDAMQGGQIAQLWHFLGFADTRLREETLDSYRYQVLLTPTAIGWGLAVALILSVLAELLVKLVMPKRRSRRFA</sequence>
<dbReference type="AlphaFoldDB" id="E1SV82"/>
<evidence type="ECO:0000313" key="3">
    <source>
        <dbReference type="Proteomes" id="UP000006683"/>
    </source>
</evidence>
<evidence type="ECO:0000313" key="2">
    <source>
        <dbReference type="EMBL" id="ADN77382.1"/>
    </source>
</evidence>
<dbReference type="RefSeq" id="WP_013346688.1">
    <property type="nucleotide sequence ID" value="NC_014541.1"/>
</dbReference>
<evidence type="ECO:0000256" key="1">
    <source>
        <dbReference type="SAM" id="Phobius"/>
    </source>
</evidence>
<keyword evidence="1" id="KW-0812">Transmembrane</keyword>
<organism evidence="2 3">
    <name type="scientific">Ferrimonas balearica (strain DSM 9799 / CCM 4581 / KCTC 23876 / PAT)</name>
    <dbReference type="NCBI Taxonomy" id="550540"/>
    <lineage>
        <taxon>Bacteria</taxon>
        <taxon>Pseudomonadati</taxon>
        <taxon>Pseudomonadota</taxon>
        <taxon>Gammaproteobacteria</taxon>
        <taxon>Alteromonadales</taxon>
        <taxon>Ferrimonadaceae</taxon>
        <taxon>Ferrimonas</taxon>
    </lineage>
</organism>
<gene>
    <name evidence="2" type="ordered locus">Fbal_3183</name>
</gene>
<dbReference type="InterPro" id="IPR016917">
    <property type="entry name" value="UCP029393"/>
</dbReference>
<dbReference type="STRING" id="550540.Fbal_3183"/>